<dbReference type="GO" id="GO:0003700">
    <property type="term" value="F:DNA-binding transcription factor activity"/>
    <property type="evidence" value="ECO:0007669"/>
    <property type="project" value="InterPro"/>
</dbReference>
<dbReference type="InterPro" id="IPR018060">
    <property type="entry name" value="HTH_AraC"/>
</dbReference>
<dbReference type="OrthoDB" id="9814125at2"/>
<sequence>MPFHPNMDSKVHGVKPIKDLNWRAWPGLLADVWDVECCAGAHGQYVSKAPRLFLLLDADGTTDIDLMMHPDGRERVTLSSRNPMCFIPAGVPIWSSISKSGRLKHLDLHLDVQALTERFGTRFNLPALEETNFGFNDDRIMSLARLIAAECCEPSDLDSLYGDSIVAGLLTVLGNVQREISGSMSGLTPRRLNKVLEHIDQNHARNIALQELADIAGLSCSYFSHAFKASMGLPPHRWQMQRRIETVKSLLETDGMSVIDAALATGFSDQSHLTRAFRRFEGTTPAAWLRNLSK</sequence>
<evidence type="ECO:0000256" key="2">
    <source>
        <dbReference type="ARBA" id="ARBA00023125"/>
    </source>
</evidence>
<organism evidence="5 6">
    <name type="scientific">Roseibium suaedae</name>
    <dbReference type="NCBI Taxonomy" id="735517"/>
    <lineage>
        <taxon>Bacteria</taxon>
        <taxon>Pseudomonadati</taxon>
        <taxon>Pseudomonadota</taxon>
        <taxon>Alphaproteobacteria</taxon>
        <taxon>Hyphomicrobiales</taxon>
        <taxon>Stappiaceae</taxon>
        <taxon>Roseibium</taxon>
    </lineage>
</organism>
<dbReference type="InterPro" id="IPR050204">
    <property type="entry name" value="AraC_XylS_family_regulators"/>
</dbReference>
<dbReference type="GO" id="GO:0043565">
    <property type="term" value="F:sequence-specific DNA binding"/>
    <property type="evidence" value="ECO:0007669"/>
    <property type="project" value="InterPro"/>
</dbReference>
<keyword evidence="3" id="KW-0804">Transcription</keyword>
<evidence type="ECO:0000256" key="3">
    <source>
        <dbReference type="ARBA" id="ARBA00023163"/>
    </source>
</evidence>
<dbReference type="SUPFAM" id="SSF46689">
    <property type="entry name" value="Homeodomain-like"/>
    <property type="match status" value="2"/>
</dbReference>
<keyword evidence="1" id="KW-0805">Transcription regulation</keyword>
<dbReference type="InterPro" id="IPR018062">
    <property type="entry name" value="HTH_AraC-typ_CS"/>
</dbReference>
<dbReference type="InterPro" id="IPR009057">
    <property type="entry name" value="Homeodomain-like_sf"/>
</dbReference>
<evidence type="ECO:0000313" key="6">
    <source>
        <dbReference type="Proteomes" id="UP000186002"/>
    </source>
</evidence>
<dbReference type="Pfam" id="PF12833">
    <property type="entry name" value="HTH_18"/>
    <property type="match status" value="1"/>
</dbReference>
<dbReference type="Gene3D" id="1.10.10.60">
    <property type="entry name" value="Homeodomain-like"/>
    <property type="match status" value="2"/>
</dbReference>
<protein>
    <submittedName>
        <fullName evidence="5">Transcriptional regulator, AraC family</fullName>
    </submittedName>
</protein>
<dbReference type="PANTHER" id="PTHR46796:SF14">
    <property type="entry name" value="TRANSCRIPTIONAL REGULATORY PROTEIN"/>
    <property type="match status" value="1"/>
</dbReference>
<evidence type="ECO:0000259" key="4">
    <source>
        <dbReference type="PROSITE" id="PS01124"/>
    </source>
</evidence>
<evidence type="ECO:0000256" key="1">
    <source>
        <dbReference type="ARBA" id="ARBA00023015"/>
    </source>
</evidence>
<dbReference type="EMBL" id="FRBW01000002">
    <property type="protein sequence ID" value="SHM33330.1"/>
    <property type="molecule type" value="Genomic_DNA"/>
</dbReference>
<dbReference type="PANTHER" id="PTHR46796">
    <property type="entry name" value="HTH-TYPE TRANSCRIPTIONAL ACTIVATOR RHAS-RELATED"/>
    <property type="match status" value="1"/>
</dbReference>
<feature type="domain" description="HTH araC/xylS-type" evidence="4">
    <location>
        <begin position="193"/>
        <end position="291"/>
    </location>
</feature>
<dbReference type="PROSITE" id="PS01124">
    <property type="entry name" value="HTH_ARAC_FAMILY_2"/>
    <property type="match status" value="1"/>
</dbReference>
<dbReference type="SMART" id="SM00342">
    <property type="entry name" value="HTH_ARAC"/>
    <property type="match status" value="1"/>
</dbReference>
<dbReference type="Proteomes" id="UP000186002">
    <property type="component" value="Unassembled WGS sequence"/>
</dbReference>
<dbReference type="AlphaFoldDB" id="A0A1M7HXY1"/>
<reference evidence="5 6" key="1">
    <citation type="submission" date="2016-11" db="EMBL/GenBank/DDBJ databases">
        <authorList>
            <person name="Jaros S."/>
            <person name="Januszkiewicz K."/>
            <person name="Wedrychowicz H."/>
        </authorList>
    </citation>
    <scope>NUCLEOTIDE SEQUENCE [LARGE SCALE GENOMIC DNA]</scope>
    <source>
        <strain evidence="5 6">DSM 22153</strain>
    </source>
</reference>
<dbReference type="RefSeq" id="WP_073013250.1">
    <property type="nucleotide sequence ID" value="NZ_FRBW01000002.1"/>
</dbReference>
<accession>A0A1M7HXY1</accession>
<evidence type="ECO:0000313" key="5">
    <source>
        <dbReference type="EMBL" id="SHM33330.1"/>
    </source>
</evidence>
<gene>
    <name evidence="5" type="ORF">SAMN05444272_2367</name>
</gene>
<keyword evidence="6" id="KW-1185">Reference proteome</keyword>
<proteinExistence type="predicted"/>
<dbReference type="PROSITE" id="PS00041">
    <property type="entry name" value="HTH_ARAC_FAMILY_1"/>
    <property type="match status" value="1"/>
</dbReference>
<name>A0A1M7HXY1_9HYPH</name>
<keyword evidence="2" id="KW-0238">DNA-binding</keyword>
<dbReference type="STRING" id="735517.SAMN05444272_2367"/>